<dbReference type="GO" id="GO:0004519">
    <property type="term" value="F:endonuclease activity"/>
    <property type="evidence" value="ECO:0007669"/>
    <property type="project" value="UniProtKB-KW"/>
</dbReference>
<sequence length="452" mass="46398">MKTARAMMLGGGVNVGLWDEAVKTACIVKNRSPVQGMARTPWEALTGYKPCVSRFRTYGCPAYVLRPEHEQESKLAARSVKGQFVGYELDGQAWRILVNNRVVVSRNVTFNEWGFFASGGGGGAWMEAAGGDGSSGGGGGGGSMPLGGGVPAAGGMPAASGGGSMPLGGGVPAAGGMPAAGGGSMPLGGGVPAAGGMPAASGARYVTSFIDVHSGAAVVRFVKRKSDIPEVVKGVIAKLETQLGRKLLQLQSDRGGEFLNAELGGYLEQRGIQHSFSAPYSPQQNGAAERLNRTLMKTARAMMLGGGVNVGLWDEAVKTACIVKNRSPVQGMARTPWEALTGYKPCVSRFRTYGCPAYVLRPEHEQESKLAARSVKGQFVGYELDGQAWRILVNNRVVVSRNVTFNEWGFFASGGGGGAWMEAAGGDGSSGGGGGGGSMPLGGGVPAAGGIC</sequence>
<name>A0A2J8A1G3_9CHLO</name>
<dbReference type="GO" id="GO:0003676">
    <property type="term" value="F:nucleic acid binding"/>
    <property type="evidence" value="ECO:0007669"/>
    <property type="project" value="InterPro"/>
</dbReference>
<dbReference type="Gene3D" id="3.30.420.10">
    <property type="entry name" value="Ribonuclease H-like superfamily/Ribonuclease H"/>
    <property type="match status" value="1"/>
</dbReference>
<gene>
    <name evidence="2" type="ORF">TSOC_007273</name>
</gene>
<dbReference type="GO" id="GO:0003964">
    <property type="term" value="F:RNA-directed DNA polymerase activity"/>
    <property type="evidence" value="ECO:0007669"/>
    <property type="project" value="UniProtKB-KW"/>
</dbReference>
<dbReference type="SUPFAM" id="SSF53098">
    <property type="entry name" value="Ribonuclease H-like"/>
    <property type="match status" value="1"/>
</dbReference>
<dbReference type="Proteomes" id="UP000236333">
    <property type="component" value="Unassembled WGS sequence"/>
</dbReference>
<dbReference type="GO" id="GO:0016787">
    <property type="term" value="F:hydrolase activity"/>
    <property type="evidence" value="ECO:0007669"/>
    <property type="project" value="UniProtKB-KW"/>
</dbReference>
<dbReference type="Pfam" id="PF00665">
    <property type="entry name" value="rve"/>
    <property type="match status" value="1"/>
</dbReference>
<dbReference type="InterPro" id="IPR036397">
    <property type="entry name" value="RNaseH_sf"/>
</dbReference>
<dbReference type="InterPro" id="IPR001584">
    <property type="entry name" value="Integrase_cat-core"/>
</dbReference>
<dbReference type="PROSITE" id="PS50994">
    <property type="entry name" value="INTEGRASE"/>
    <property type="match status" value="1"/>
</dbReference>
<dbReference type="GO" id="GO:0003887">
    <property type="term" value="F:DNA-directed DNA polymerase activity"/>
    <property type="evidence" value="ECO:0007669"/>
    <property type="project" value="UniProtKB-KW"/>
</dbReference>
<dbReference type="GO" id="GO:0046872">
    <property type="term" value="F:metal ion binding"/>
    <property type="evidence" value="ECO:0007669"/>
    <property type="project" value="UniProtKB-KW"/>
</dbReference>
<dbReference type="Pfam" id="PF25597">
    <property type="entry name" value="SH3_retrovirus"/>
    <property type="match status" value="2"/>
</dbReference>
<evidence type="ECO:0000259" key="1">
    <source>
        <dbReference type="PROSITE" id="PS50994"/>
    </source>
</evidence>
<accession>A0A2J8A1G3</accession>
<dbReference type="PANTHER" id="PTHR42648">
    <property type="entry name" value="TRANSPOSASE, PUTATIVE-RELATED"/>
    <property type="match status" value="1"/>
</dbReference>
<evidence type="ECO:0000313" key="2">
    <source>
        <dbReference type="EMBL" id="PNH06354.1"/>
    </source>
</evidence>
<feature type="domain" description="Integrase catalytic" evidence="1">
    <location>
        <begin position="182"/>
        <end position="344"/>
    </location>
</feature>
<dbReference type="InterPro" id="IPR012337">
    <property type="entry name" value="RNaseH-like_sf"/>
</dbReference>
<dbReference type="InterPro" id="IPR057670">
    <property type="entry name" value="SH3_retrovirus"/>
</dbReference>
<protein>
    <submittedName>
        <fullName evidence="2">Retrovirus-related Pol polyprotein from transposon</fullName>
    </submittedName>
</protein>
<dbReference type="GO" id="GO:0006310">
    <property type="term" value="P:DNA recombination"/>
    <property type="evidence" value="ECO:0007669"/>
    <property type="project" value="UniProtKB-KW"/>
</dbReference>
<reference evidence="2 3" key="1">
    <citation type="journal article" date="2017" name="Mol. Biol. Evol.">
        <title>The 4-celled Tetrabaena socialis nuclear genome reveals the essential components for genetic control of cell number at the origin of multicellularity in the volvocine lineage.</title>
        <authorList>
            <person name="Featherston J."/>
            <person name="Arakaki Y."/>
            <person name="Hanschen E.R."/>
            <person name="Ferris P.J."/>
            <person name="Michod R.E."/>
            <person name="Olson B.J.S.C."/>
            <person name="Nozaki H."/>
            <person name="Durand P.M."/>
        </authorList>
    </citation>
    <scope>NUCLEOTIDE SEQUENCE [LARGE SCALE GENOMIC DNA]</scope>
    <source>
        <strain evidence="2 3">NIES-571</strain>
    </source>
</reference>
<dbReference type="OrthoDB" id="545096at2759"/>
<proteinExistence type="predicted"/>
<keyword evidence="3" id="KW-1185">Reference proteome</keyword>
<dbReference type="GO" id="GO:0015074">
    <property type="term" value="P:DNA integration"/>
    <property type="evidence" value="ECO:0007669"/>
    <property type="project" value="UniProtKB-KW"/>
</dbReference>
<dbReference type="AlphaFoldDB" id="A0A2J8A1G3"/>
<dbReference type="InterPro" id="IPR039537">
    <property type="entry name" value="Retrotran_Ty1/copia-like"/>
</dbReference>
<dbReference type="PANTHER" id="PTHR42648:SF28">
    <property type="entry name" value="TRANSPOSON-ENCODED PROTEIN WITH RIBONUCLEASE H-LIKE AND RETROVIRUS ZINC FINGER-LIKE DOMAINS"/>
    <property type="match status" value="1"/>
</dbReference>
<organism evidence="2 3">
    <name type="scientific">Tetrabaena socialis</name>
    <dbReference type="NCBI Taxonomy" id="47790"/>
    <lineage>
        <taxon>Eukaryota</taxon>
        <taxon>Viridiplantae</taxon>
        <taxon>Chlorophyta</taxon>
        <taxon>core chlorophytes</taxon>
        <taxon>Chlorophyceae</taxon>
        <taxon>CS clade</taxon>
        <taxon>Chlamydomonadales</taxon>
        <taxon>Tetrabaenaceae</taxon>
        <taxon>Tetrabaena</taxon>
    </lineage>
</organism>
<evidence type="ECO:0000313" key="3">
    <source>
        <dbReference type="Proteomes" id="UP000236333"/>
    </source>
</evidence>
<comment type="caution">
    <text evidence="2">The sequence shown here is derived from an EMBL/GenBank/DDBJ whole genome shotgun (WGS) entry which is preliminary data.</text>
</comment>
<dbReference type="EMBL" id="PGGS01000241">
    <property type="protein sequence ID" value="PNH06354.1"/>
    <property type="molecule type" value="Genomic_DNA"/>
</dbReference>